<dbReference type="AlphaFoldDB" id="A0A0E9R819"/>
<evidence type="ECO:0000313" key="1">
    <source>
        <dbReference type="EMBL" id="JAH25234.1"/>
    </source>
</evidence>
<organism evidence="1">
    <name type="scientific">Anguilla anguilla</name>
    <name type="common">European freshwater eel</name>
    <name type="synonym">Muraena anguilla</name>
    <dbReference type="NCBI Taxonomy" id="7936"/>
    <lineage>
        <taxon>Eukaryota</taxon>
        <taxon>Metazoa</taxon>
        <taxon>Chordata</taxon>
        <taxon>Craniata</taxon>
        <taxon>Vertebrata</taxon>
        <taxon>Euteleostomi</taxon>
        <taxon>Actinopterygii</taxon>
        <taxon>Neopterygii</taxon>
        <taxon>Teleostei</taxon>
        <taxon>Anguilliformes</taxon>
        <taxon>Anguillidae</taxon>
        <taxon>Anguilla</taxon>
    </lineage>
</organism>
<reference evidence="1" key="1">
    <citation type="submission" date="2014-11" db="EMBL/GenBank/DDBJ databases">
        <authorList>
            <person name="Amaro Gonzalez C."/>
        </authorList>
    </citation>
    <scope>NUCLEOTIDE SEQUENCE</scope>
</reference>
<proteinExistence type="predicted"/>
<sequence length="67" mass="7829">MFSKHSVHSMAISAIKWQKNSIQLFMGFFQSPKTYIRHNHVIAYAEILNLPVLNSPLNAHNCFVFFY</sequence>
<dbReference type="EMBL" id="GBXM01083343">
    <property type="protein sequence ID" value="JAH25234.1"/>
    <property type="molecule type" value="Transcribed_RNA"/>
</dbReference>
<accession>A0A0E9R819</accession>
<protein>
    <submittedName>
        <fullName evidence="1">Uncharacterized protein</fullName>
    </submittedName>
</protein>
<reference evidence="1" key="2">
    <citation type="journal article" date="2015" name="Fish Shellfish Immunol.">
        <title>Early steps in the European eel (Anguilla anguilla)-Vibrio vulnificus interaction in the gills: Role of the RtxA13 toxin.</title>
        <authorList>
            <person name="Callol A."/>
            <person name="Pajuelo D."/>
            <person name="Ebbesson L."/>
            <person name="Teles M."/>
            <person name="MacKenzie S."/>
            <person name="Amaro C."/>
        </authorList>
    </citation>
    <scope>NUCLEOTIDE SEQUENCE</scope>
</reference>
<name>A0A0E9R819_ANGAN</name>